<dbReference type="InterPro" id="IPR006342">
    <property type="entry name" value="FkbM_mtfrase"/>
</dbReference>
<geneLocation type="plasmid" evidence="2 3">
    <name>pLPU83d</name>
</geneLocation>
<dbReference type="RefSeq" id="WP_024318986.1">
    <property type="nucleotide sequence ID" value="NZ_ATTO01000137.1"/>
</dbReference>
<name>W6S8L9_9HYPH</name>
<evidence type="ECO:0000313" key="3">
    <source>
        <dbReference type="Proteomes" id="UP000019443"/>
    </source>
</evidence>
<reference evidence="2" key="1">
    <citation type="submission" date="2013-11" db="EMBL/GenBank/DDBJ databases">
        <title>Draft genome sequence of the broad-host-range Rhizobium sp. LPU83 strain, a member of the low-genetic diversity Oregon-like Rhizobium sp. group.</title>
        <authorList>
            <person name="Wibberg D."/>
            <person name="Puehler A."/>
            <person name="Schlueter A."/>
        </authorList>
    </citation>
    <scope>NUCLEOTIDE SEQUENCE [LARGE SCALE GENOMIC DNA]</scope>
    <source>
        <strain evidence="2">LPU83</strain>
        <plasmid evidence="2">pLPU83d</plasmid>
    </source>
</reference>
<evidence type="ECO:0000259" key="1">
    <source>
        <dbReference type="Pfam" id="PF05050"/>
    </source>
</evidence>
<dbReference type="PANTHER" id="PTHR34203:SF15">
    <property type="entry name" value="SLL1173 PROTEIN"/>
    <property type="match status" value="1"/>
</dbReference>
<keyword evidence="3" id="KW-1185">Reference proteome</keyword>
<dbReference type="KEGG" id="rhl:LPU83_pLPU83d_1086"/>
<protein>
    <recommendedName>
        <fullName evidence="1">Methyltransferase FkbM domain-containing protein</fullName>
    </recommendedName>
</protein>
<dbReference type="HOGENOM" id="CLU_711476_0_0_5"/>
<dbReference type="SUPFAM" id="SSF53335">
    <property type="entry name" value="S-adenosyl-L-methionine-dependent methyltransferases"/>
    <property type="match status" value="1"/>
</dbReference>
<accession>W6S8L9</accession>
<dbReference type="EMBL" id="HG916855">
    <property type="protein sequence ID" value="CDM62456.1"/>
    <property type="molecule type" value="Genomic_DNA"/>
</dbReference>
<dbReference type="AlphaFoldDB" id="W6S8L9"/>
<keyword evidence="2" id="KW-0614">Plasmid</keyword>
<dbReference type="Proteomes" id="UP000019443">
    <property type="component" value="Plasmid pLPU83d"/>
</dbReference>
<proteinExistence type="predicted"/>
<dbReference type="NCBIfam" id="TIGR01444">
    <property type="entry name" value="fkbM_fam"/>
    <property type="match status" value="1"/>
</dbReference>
<gene>
    <name evidence="2" type="ORF">LPU83_pLPU83d_1086</name>
</gene>
<sequence length="388" mass="43597">MFKKSEQGNTAYFTELRAELENLSPDTVNKIMVHVDYLARKANLVPHAILEGRHFNVDRQVEQDAIRNIDAILRPTNVIDNSGNPHMATYIGDGLCLVRTKWDGHVVVPTFNVDVTIGILRDGIHEAWTTRVVQELLREGQTYINVGANFGYYTCLGARIVGSTGKVISIEANPHVFCVLMKTIMYGGIVDRVDAYNRAAYLVSNETLDFTFDYQFIGGGHLSGPAETADQSDNPMWSPESLPKLLDENGKWVSSRGLMNSFHVQTLRLDDVTKDLVADLIHCDVEQAEPYVLLGAVDLIRRSPTCKIIFEWSGYAYTSGNHRYQSAVNDMLSFFNEHGYRIRQIRPVVGENGEISVSEYLTAEEFLSGKHGDYIALKPNNDPWSRTM</sequence>
<dbReference type="Pfam" id="PF05050">
    <property type="entry name" value="Methyltransf_21"/>
    <property type="match status" value="1"/>
</dbReference>
<organism evidence="2 3">
    <name type="scientific">Rhizobium favelukesii</name>
    <dbReference type="NCBI Taxonomy" id="348824"/>
    <lineage>
        <taxon>Bacteria</taxon>
        <taxon>Pseudomonadati</taxon>
        <taxon>Pseudomonadota</taxon>
        <taxon>Alphaproteobacteria</taxon>
        <taxon>Hyphomicrobiales</taxon>
        <taxon>Rhizobiaceae</taxon>
        <taxon>Rhizobium/Agrobacterium group</taxon>
        <taxon>Rhizobium</taxon>
    </lineage>
</organism>
<dbReference type="InterPro" id="IPR029063">
    <property type="entry name" value="SAM-dependent_MTases_sf"/>
</dbReference>
<evidence type="ECO:0000313" key="2">
    <source>
        <dbReference type="EMBL" id="CDM62456.1"/>
    </source>
</evidence>
<dbReference type="InterPro" id="IPR052514">
    <property type="entry name" value="SAM-dependent_MTase"/>
</dbReference>
<dbReference type="Gene3D" id="3.40.50.150">
    <property type="entry name" value="Vaccinia Virus protein VP39"/>
    <property type="match status" value="1"/>
</dbReference>
<dbReference type="PANTHER" id="PTHR34203">
    <property type="entry name" value="METHYLTRANSFERASE, FKBM FAMILY PROTEIN"/>
    <property type="match status" value="1"/>
</dbReference>
<dbReference type="PATRIC" id="fig|348824.6.peg.6783"/>
<feature type="domain" description="Methyltransferase FkbM" evidence="1">
    <location>
        <begin position="145"/>
        <end position="342"/>
    </location>
</feature>